<protein>
    <submittedName>
        <fullName evidence="1">Uncharacterized protein</fullName>
    </submittedName>
</protein>
<name>A0A0J6WQQ5_9FIRM</name>
<dbReference type="OrthoDB" id="1624172at2"/>
<evidence type="ECO:0000313" key="1">
    <source>
        <dbReference type="EMBL" id="KMO85770.1"/>
    </source>
</evidence>
<dbReference type="PATRIC" id="fig|1122219.3.peg.2282"/>
<dbReference type="AlphaFoldDB" id="A0A0J6WQQ5"/>
<accession>A0A0J6WQQ5</accession>
<comment type="caution">
    <text evidence="1">The sequence shown here is derived from an EMBL/GenBank/DDBJ whole genome shotgun (WGS) entry which is preliminary data.</text>
</comment>
<reference evidence="1 2" key="1">
    <citation type="submission" date="2015-06" db="EMBL/GenBank/DDBJ databases">
        <title>Draft genome sequence of beer spoilage bacterium Megasphaera cerevisiae type strain 20462.</title>
        <authorList>
            <person name="Kutumbaka K."/>
            <person name="Pasmowitz J."/>
            <person name="Mategko J."/>
            <person name="Reyes D."/>
            <person name="Friedrich A."/>
            <person name="Han S."/>
            <person name="Martens-Habbena W."/>
            <person name="Neal-McKinney J."/>
            <person name="Janagama H.K."/>
            <person name="Nadala C."/>
            <person name="Samadpour M."/>
        </authorList>
    </citation>
    <scope>NUCLEOTIDE SEQUENCE [LARGE SCALE GENOMIC DNA]</scope>
    <source>
        <strain evidence="1 2">DSM 20462</strain>
    </source>
</reference>
<gene>
    <name evidence="1" type="ORF">AB840_11630</name>
</gene>
<dbReference type="Proteomes" id="UP000036503">
    <property type="component" value="Unassembled WGS sequence"/>
</dbReference>
<sequence length="352" mass="38928">MKKRTPLRLDIKVLTALLVIFCCIKAAFAAYTDVYMKTPDYAFARIMEAASRGDVDTVSDAADEKAIIGQLFDSLINRKDSSAATLPLVKLSWEPLKQEAIENGQILITGQIAADTASPVYSNAKTTIDRRLKALGFPVPSAGWHYISASWGRQTEPGHAEITAVFYNDALKSSVPCTFTLERKASREWNITGITNAVTLLTAVETAYQKELAVQNEPIQKQIDDTILIRDVSSRLIHTAEGGQTFLRITYTPELKAKRENITEIKGQYELRRTSDKAVLYTAPIRLSLSSAKQTHVSQFLLNPFIPSQYTLIKRSDLDGTKSTLHITSVLQTDGTSWILSDTLSPSDTAQP</sequence>
<proteinExistence type="predicted"/>
<organism evidence="1 2">
    <name type="scientific">Megasphaera cerevisiae DSM 20462</name>
    <dbReference type="NCBI Taxonomy" id="1122219"/>
    <lineage>
        <taxon>Bacteria</taxon>
        <taxon>Bacillati</taxon>
        <taxon>Bacillota</taxon>
        <taxon>Negativicutes</taxon>
        <taxon>Veillonellales</taxon>
        <taxon>Veillonellaceae</taxon>
        <taxon>Megasphaera</taxon>
    </lineage>
</organism>
<evidence type="ECO:0000313" key="2">
    <source>
        <dbReference type="Proteomes" id="UP000036503"/>
    </source>
</evidence>
<dbReference type="RefSeq" id="WP_048515015.1">
    <property type="nucleotide sequence ID" value="NZ_FUXD01000039.1"/>
</dbReference>
<keyword evidence="2" id="KW-1185">Reference proteome</keyword>
<dbReference type="EMBL" id="LEKT01000046">
    <property type="protein sequence ID" value="KMO85770.1"/>
    <property type="molecule type" value="Genomic_DNA"/>
</dbReference>
<dbReference type="InParanoid" id="A0A0J6WQQ5"/>